<name>A0ABV9ZRW3_9PSEU</name>
<keyword evidence="1" id="KW-0812">Transmembrane</keyword>
<evidence type="ECO:0000256" key="1">
    <source>
        <dbReference type="SAM" id="Phobius"/>
    </source>
</evidence>
<organism evidence="2 3">
    <name type="scientific">Actinomycetospora rhizophila</name>
    <dbReference type="NCBI Taxonomy" id="1416876"/>
    <lineage>
        <taxon>Bacteria</taxon>
        <taxon>Bacillati</taxon>
        <taxon>Actinomycetota</taxon>
        <taxon>Actinomycetes</taxon>
        <taxon>Pseudonocardiales</taxon>
        <taxon>Pseudonocardiaceae</taxon>
        <taxon>Actinomycetospora</taxon>
    </lineage>
</organism>
<keyword evidence="3" id="KW-1185">Reference proteome</keyword>
<comment type="caution">
    <text evidence="2">The sequence shown here is derived from an EMBL/GenBank/DDBJ whole genome shotgun (WGS) entry which is preliminary data.</text>
</comment>
<proteinExistence type="predicted"/>
<gene>
    <name evidence="2" type="ORF">ACFPK1_32270</name>
</gene>
<dbReference type="RefSeq" id="WP_378025022.1">
    <property type="nucleotide sequence ID" value="NZ_JBHSKG010000030.1"/>
</dbReference>
<keyword evidence="1" id="KW-0472">Membrane</keyword>
<dbReference type="Proteomes" id="UP001596175">
    <property type="component" value="Unassembled WGS sequence"/>
</dbReference>
<reference evidence="3" key="1">
    <citation type="journal article" date="2019" name="Int. J. Syst. Evol. Microbiol.">
        <title>The Global Catalogue of Microorganisms (GCM) 10K type strain sequencing project: providing services to taxonomists for standard genome sequencing and annotation.</title>
        <authorList>
            <consortium name="The Broad Institute Genomics Platform"/>
            <consortium name="The Broad Institute Genome Sequencing Center for Infectious Disease"/>
            <person name="Wu L."/>
            <person name="Ma J."/>
        </authorList>
    </citation>
    <scope>NUCLEOTIDE SEQUENCE [LARGE SCALE GENOMIC DNA]</scope>
    <source>
        <strain evidence="3">XZYJ18</strain>
    </source>
</reference>
<protein>
    <submittedName>
        <fullName evidence="2">Uncharacterized protein</fullName>
    </submittedName>
</protein>
<evidence type="ECO:0000313" key="3">
    <source>
        <dbReference type="Proteomes" id="UP001596175"/>
    </source>
</evidence>
<feature type="transmembrane region" description="Helical" evidence="1">
    <location>
        <begin position="35"/>
        <end position="53"/>
    </location>
</feature>
<keyword evidence="1" id="KW-1133">Transmembrane helix</keyword>
<accession>A0ABV9ZRW3</accession>
<sequence>MLLLAGALVLLVVCVALLVLSRAPGSVVALEVSKVLMSLIVAIIVTGYITSTLNRQAQRRSERIARLGALSSALQELKGAYEQMSVARTMLRADLSGRAFEEQLPAILDCRSRLQRIERDRVVALDALTGEHGPISDMVAFTRGVKNVYIANHALIRRSSLLDERRRKRVVDGEEAPDSPAASALDPGQLVDAEFLQVLTAPRPVWRGKTFYLGYVSAKNILEGEILEIRERLG</sequence>
<evidence type="ECO:0000313" key="2">
    <source>
        <dbReference type="EMBL" id="MFC5142937.1"/>
    </source>
</evidence>
<dbReference type="EMBL" id="JBHSKG010000030">
    <property type="protein sequence ID" value="MFC5142937.1"/>
    <property type="molecule type" value="Genomic_DNA"/>
</dbReference>